<organism evidence="2 3">
    <name type="scientific">Riccia sorocarpa</name>
    <dbReference type="NCBI Taxonomy" id="122646"/>
    <lineage>
        <taxon>Eukaryota</taxon>
        <taxon>Viridiplantae</taxon>
        <taxon>Streptophyta</taxon>
        <taxon>Embryophyta</taxon>
        <taxon>Marchantiophyta</taxon>
        <taxon>Marchantiopsida</taxon>
        <taxon>Marchantiidae</taxon>
        <taxon>Marchantiales</taxon>
        <taxon>Ricciaceae</taxon>
        <taxon>Riccia</taxon>
    </lineage>
</organism>
<feature type="region of interest" description="Disordered" evidence="1">
    <location>
        <begin position="1"/>
        <end position="25"/>
    </location>
</feature>
<comment type="caution">
    <text evidence="2">The sequence shown here is derived from an EMBL/GenBank/DDBJ whole genome shotgun (WGS) entry which is preliminary data.</text>
</comment>
<reference evidence="2 3" key="1">
    <citation type="submission" date="2024-09" db="EMBL/GenBank/DDBJ databases">
        <title>Chromosome-scale assembly of Riccia sorocarpa.</title>
        <authorList>
            <person name="Paukszto L."/>
        </authorList>
    </citation>
    <scope>NUCLEOTIDE SEQUENCE [LARGE SCALE GENOMIC DNA]</scope>
    <source>
        <strain evidence="2">LP-2024</strain>
        <tissue evidence="2">Aerial parts of the thallus</tissue>
    </source>
</reference>
<accession>A0ABD3HDT3</accession>
<proteinExistence type="predicted"/>
<dbReference type="Proteomes" id="UP001633002">
    <property type="component" value="Unassembled WGS sequence"/>
</dbReference>
<dbReference type="EMBL" id="JBJQOH010000004">
    <property type="protein sequence ID" value="KAL3689558.1"/>
    <property type="molecule type" value="Genomic_DNA"/>
</dbReference>
<feature type="compositionally biased region" description="Polar residues" evidence="1">
    <location>
        <begin position="13"/>
        <end position="25"/>
    </location>
</feature>
<protein>
    <submittedName>
        <fullName evidence="2">Uncharacterized protein</fullName>
    </submittedName>
</protein>
<keyword evidence="3" id="KW-1185">Reference proteome</keyword>
<evidence type="ECO:0000313" key="3">
    <source>
        <dbReference type="Proteomes" id="UP001633002"/>
    </source>
</evidence>
<gene>
    <name evidence="2" type="ORF">R1sor_015867</name>
</gene>
<evidence type="ECO:0000313" key="2">
    <source>
        <dbReference type="EMBL" id="KAL3689558.1"/>
    </source>
</evidence>
<dbReference type="AlphaFoldDB" id="A0ABD3HDT3"/>
<sequence>MGDRRNPYMFSPPENNITVDNDGVNDTRTAPSLIDTTVEEDKNDYGGQTVLKKYGRRAGGEMKFHHYKRIYKNHNGDEIRIVKLDENFRETLLSFCLLSLAAEAQ</sequence>
<name>A0ABD3HDT3_9MARC</name>
<evidence type="ECO:0000256" key="1">
    <source>
        <dbReference type="SAM" id="MobiDB-lite"/>
    </source>
</evidence>